<dbReference type="Pfam" id="PF12399">
    <property type="entry name" value="BCA_ABC_TP_C"/>
    <property type="match status" value="1"/>
</dbReference>
<dbReference type="RefSeq" id="WP_140831892.1">
    <property type="nucleotide sequence ID" value="NZ_VFYP01000006.1"/>
</dbReference>
<dbReference type="Gene3D" id="3.40.50.300">
    <property type="entry name" value="P-loop containing nucleotide triphosphate hydrolases"/>
    <property type="match status" value="1"/>
</dbReference>
<evidence type="ECO:0000313" key="6">
    <source>
        <dbReference type="Proteomes" id="UP000316429"/>
    </source>
</evidence>
<dbReference type="InterPro" id="IPR003439">
    <property type="entry name" value="ABC_transporter-like_ATP-bd"/>
</dbReference>
<evidence type="ECO:0000256" key="2">
    <source>
        <dbReference type="ARBA" id="ARBA00022741"/>
    </source>
</evidence>
<feature type="domain" description="ABC transporter" evidence="4">
    <location>
        <begin position="9"/>
        <end position="241"/>
    </location>
</feature>
<keyword evidence="1" id="KW-0813">Transport</keyword>
<dbReference type="InterPro" id="IPR003593">
    <property type="entry name" value="AAA+_ATPase"/>
</dbReference>
<name>A0A504TQF9_9HYPH</name>
<dbReference type="OrthoDB" id="9806149at2"/>
<keyword evidence="3 5" id="KW-0067">ATP-binding</keyword>
<proteinExistence type="predicted"/>
<accession>A0A504TQF9</accession>
<evidence type="ECO:0000256" key="1">
    <source>
        <dbReference type="ARBA" id="ARBA00022448"/>
    </source>
</evidence>
<dbReference type="Proteomes" id="UP000316429">
    <property type="component" value="Unassembled WGS sequence"/>
</dbReference>
<dbReference type="InterPro" id="IPR027417">
    <property type="entry name" value="P-loop_NTPase"/>
</dbReference>
<sequence>MHTETEPLLKVEGVSRRFGGLMAVNALNLEVRPGEIFGLIGPNGAGKSTTFNVISGFMSPTVGKVTFAGQELPGGRVGAASKAGLVRTFQHGSYVRSMSVGDNIRLGTLARIAPSRRAEKVRETAALLGLTDVVDELAGNLSHGLQRLVSIAIAIAAAPKLLCLDEPLTGLNETEVATVLRVLDGYRKSKDRAILLVEHNMKAVMTICDRIHVLHHGEFLAAGTPVEIQSSKAVIEAYLGAAHAV</sequence>
<evidence type="ECO:0000259" key="4">
    <source>
        <dbReference type="PROSITE" id="PS50893"/>
    </source>
</evidence>
<dbReference type="InterPro" id="IPR051120">
    <property type="entry name" value="ABC_AA/LPS_Transport"/>
</dbReference>
<keyword evidence="2" id="KW-0547">Nucleotide-binding</keyword>
<dbReference type="AlphaFoldDB" id="A0A504TQF9"/>
<dbReference type="GO" id="GO:0016887">
    <property type="term" value="F:ATP hydrolysis activity"/>
    <property type="evidence" value="ECO:0007669"/>
    <property type="project" value="InterPro"/>
</dbReference>
<keyword evidence="6" id="KW-1185">Reference proteome</keyword>
<dbReference type="PANTHER" id="PTHR45772:SF9">
    <property type="entry name" value="CONSERVED COMPONENT OF ABC TRANSPORTER FOR NATURAL AMINO ACIDS"/>
    <property type="match status" value="1"/>
</dbReference>
<evidence type="ECO:0000256" key="3">
    <source>
        <dbReference type="ARBA" id="ARBA00022840"/>
    </source>
</evidence>
<comment type="caution">
    <text evidence="5">The sequence shown here is derived from an EMBL/GenBank/DDBJ whole genome shotgun (WGS) entry which is preliminary data.</text>
</comment>
<dbReference type="Pfam" id="PF00005">
    <property type="entry name" value="ABC_tran"/>
    <property type="match status" value="1"/>
</dbReference>
<dbReference type="SUPFAM" id="SSF52540">
    <property type="entry name" value="P-loop containing nucleoside triphosphate hydrolases"/>
    <property type="match status" value="1"/>
</dbReference>
<dbReference type="PROSITE" id="PS50893">
    <property type="entry name" value="ABC_TRANSPORTER_2"/>
    <property type="match status" value="1"/>
</dbReference>
<dbReference type="InterPro" id="IPR032823">
    <property type="entry name" value="BCA_ABC_TP_C"/>
</dbReference>
<protein>
    <submittedName>
        <fullName evidence="5">ABC transporter ATP-binding protein</fullName>
    </submittedName>
</protein>
<dbReference type="SMART" id="SM00382">
    <property type="entry name" value="AAA"/>
    <property type="match status" value="1"/>
</dbReference>
<gene>
    <name evidence="5" type="ORF">FJQ55_21585</name>
</gene>
<evidence type="ECO:0000313" key="5">
    <source>
        <dbReference type="EMBL" id="TPP05018.1"/>
    </source>
</evidence>
<dbReference type="GO" id="GO:0005524">
    <property type="term" value="F:ATP binding"/>
    <property type="evidence" value="ECO:0007669"/>
    <property type="project" value="UniProtKB-KW"/>
</dbReference>
<organism evidence="5 6">
    <name type="scientific">Rhizobium glycinendophyticum</name>
    <dbReference type="NCBI Taxonomy" id="2589807"/>
    <lineage>
        <taxon>Bacteria</taxon>
        <taxon>Pseudomonadati</taxon>
        <taxon>Pseudomonadota</taxon>
        <taxon>Alphaproteobacteria</taxon>
        <taxon>Hyphomicrobiales</taxon>
        <taxon>Rhizobiaceae</taxon>
        <taxon>Rhizobium/Agrobacterium group</taxon>
        <taxon>Rhizobium</taxon>
    </lineage>
</organism>
<dbReference type="PANTHER" id="PTHR45772">
    <property type="entry name" value="CONSERVED COMPONENT OF ABC TRANSPORTER FOR NATURAL AMINO ACIDS-RELATED"/>
    <property type="match status" value="1"/>
</dbReference>
<dbReference type="GO" id="GO:0005886">
    <property type="term" value="C:plasma membrane"/>
    <property type="evidence" value="ECO:0007669"/>
    <property type="project" value="TreeGrafter"/>
</dbReference>
<reference evidence="5 6" key="1">
    <citation type="submission" date="2019-06" db="EMBL/GenBank/DDBJ databases">
        <title>Rhizobium sp. CL12 isolated from roots of soybean.</title>
        <authorList>
            <person name="Wang C."/>
        </authorList>
    </citation>
    <scope>NUCLEOTIDE SEQUENCE [LARGE SCALE GENOMIC DNA]</scope>
    <source>
        <strain evidence="5 6">CL12</strain>
    </source>
</reference>
<dbReference type="EMBL" id="VFYP01000006">
    <property type="protein sequence ID" value="TPP05018.1"/>
    <property type="molecule type" value="Genomic_DNA"/>
</dbReference>